<protein>
    <recommendedName>
        <fullName evidence="2">BTB domain-containing protein</fullName>
    </recommendedName>
</protein>
<sequence length="326" mass="36067">MYASDAINGSSSPRRNLNQVRRHESYYLKGGDLHVLIDDVLFRVHRYFFVRESSYFREELEFPASPGQTTKGTEDSNAIIIVEDRQGRAIHAIDFEKFLWVFYNPLYSLYDTSVEDWGRILHLANTWRFYEVKALCVRELSKLEMLPVDRIHLYQNFEVDQTLLVQCYIQLCSRDTALTVEEGEKLGMKTAMLVMQARERARARDGAKSPLPDSTRAQEIVSLVEELFGVTAGPAPSTPLLTNATLNGTGSPSHVNGTKKTHDKQNSTGSALSDPFSLSAPLANGRPASPPAVNTFSSLGSGPMSVTNAASESRPLRSGCGAQAST</sequence>
<evidence type="ECO:0000313" key="3">
    <source>
        <dbReference type="EMBL" id="TFL04658.1"/>
    </source>
</evidence>
<dbReference type="OrthoDB" id="9997739at2759"/>
<feature type="compositionally biased region" description="Polar residues" evidence="1">
    <location>
        <begin position="292"/>
        <end position="311"/>
    </location>
</feature>
<dbReference type="SUPFAM" id="SSF54695">
    <property type="entry name" value="POZ domain"/>
    <property type="match status" value="1"/>
</dbReference>
<evidence type="ECO:0000256" key="1">
    <source>
        <dbReference type="SAM" id="MobiDB-lite"/>
    </source>
</evidence>
<reference evidence="3 4" key="1">
    <citation type="journal article" date="2019" name="Nat. Ecol. Evol.">
        <title>Megaphylogeny resolves global patterns of mushroom evolution.</title>
        <authorList>
            <person name="Varga T."/>
            <person name="Krizsan K."/>
            <person name="Foldi C."/>
            <person name="Dima B."/>
            <person name="Sanchez-Garcia M."/>
            <person name="Sanchez-Ramirez S."/>
            <person name="Szollosi G.J."/>
            <person name="Szarkandi J.G."/>
            <person name="Papp V."/>
            <person name="Albert L."/>
            <person name="Andreopoulos W."/>
            <person name="Angelini C."/>
            <person name="Antonin V."/>
            <person name="Barry K.W."/>
            <person name="Bougher N.L."/>
            <person name="Buchanan P."/>
            <person name="Buyck B."/>
            <person name="Bense V."/>
            <person name="Catcheside P."/>
            <person name="Chovatia M."/>
            <person name="Cooper J."/>
            <person name="Damon W."/>
            <person name="Desjardin D."/>
            <person name="Finy P."/>
            <person name="Geml J."/>
            <person name="Haridas S."/>
            <person name="Hughes K."/>
            <person name="Justo A."/>
            <person name="Karasinski D."/>
            <person name="Kautmanova I."/>
            <person name="Kiss B."/>
            <person name="Kocsube S."/>
            <person name="Kotiranta H."/>
            <person name="LaButti K.M."/>
            <person name="Lechner B.E."/>
            <person name="Liimatainen K."/>
            <person name="Lipzen A."/>
            <person name="Lukacs Z."/>
            <person name="Mihaltcheva S."/>
            <person name="Morgado L.N."/>
            <person name="Niskanen T."/>
            <person name="Noordeloos M.E."/>
            <person name="Ohm R.A."/>
            <person name="Ortiz-Santana B."/>
            <person name="Ovrebo C."/>
            <person name="Racz N."/>
            <person name="Riley R."/>
            <person name="Savchenko A."/>
            <person name="Shiryaev A."/>
            <person name="Soop K."/>
            <person name="Spirin V."/>
            <person name="Szebenyi C."/>
            <person name="Tomsovsky M."/>
            <person name="Tulloss R.E."/>
            <person name="Uehling J."/>
            <person name="Grigoriev I.V."/>
            <person name="Vagvolgyi C."/>
            <person name="Papp T."/>
            <person name="Martin F.M."/>
            <person name="Miettinen O."/>
            <person name="Hibbett D.S."/>
            <person name="Nagy L.G."/>
        </authorList>
    </citation>
    <scope>NUCLEOTIDE SEQUENCE [LARGE SCALE GENOMIC DNA]</scope>
    <source>
        <strain evidence="3 4">CBS 309.79</strain>
    </source>
</reference>
<feature type="region of interest" description="Disordered" evidence="1">
    <location>
        <begin position="245"/>
        <end position="326"/>
    </location>
</feature>
<dbReference type="AlphaFoldDB" id="A0A5C3QTF7"/>
<dbReference type="Gene3D" id="3.30.710.10">
    <property type="entry name" value="Potassium Channel Kv1.1, Chain A"/>
    <property type="match status" value="1"/>
</dbReference>
<proteinExistence type="predicted"/>
<accession>A0A5C3QTF7</accession>
<evidence type="ECO:0000259" key="2">
    <source>
        <dbReference type="PROSITE" id="PS50097"/>
    </source>
</evidence>
<name>A0A5C3QTF7_9AGAR</name>
<dbReference type="InterPro" id="IPR011333">
    <property type="entry name" value="SKP1/BTB/POZ_sf"/>
</dbReference>
<evidence type="ECO:0000313" key="4">
    <source>
        <dbReference type="Proteomes" id="UP000305067"/>
    </source>
</evidence>
<feature type="domain" description="BTB" evidence="2">
    <location>
        <begin position="31"/>
        <end position="111"/>
    </location>
</feature>
<dbReference type="InterPro" id="IPR000210">
    <property type="entry name" value="BTB/POZ_dom"/>
</dbReference>
<gene>
    <name evidence="3" type="ORF">BDV98DRAFT_326668</name>
</gene>
<organism evidence="3 4">
    <name type="scientific">Pterulicium gracile</name>
    <dbReference type="NCBI Taxonomy" id="1884261"/>
    <lineage>
        <taxon>Eukaryota</taxon>
        <taxon>Fungi</taxon>
        <taxon>Dikarya</taxon>
        <taxon>Basidiomycota</taxon>
        <taxon>Agaricomycotina</taxon>
        <taxon>Agaricomycetes</taxon>
        <taxon>Agaricomycetidae</taxon>
        <taxon>Agaricales</taxon>
        <taxon>Pleurotineae</taxon>
        <taxon>Pterulaceae</taxon>
        <taxon>Pterulicium</taxon>
    </lineage>
</organism>
<dbReference type="PROSITE" id="PS50097">
    <property type="entry name" value="BTB"/>
    <property type="match status" value="1"/>
</dbReference>
<dbReference type="STRING" id="1884261.A0A5C3QTF7"/>
<feature type="compositionally biased region" description="Polar residues" evidence="1">
    <location>
        <begin position="245"/>
        <end position="256"/>
    </location>
</feature>
<dbReference type="Proteomes" id="UP000305067">
    <property type="component" value="Unassembled WGS sequence"/>
</dbReference>
<dbReference type="EMBL" id="ML178818">
    <property type="protein sequence ID" value="TFL04658.1"/>
    <property type="molecule type" value="Genomic_DNA"/>
</dbReference>
<keyword evidence="4" id="KW-1185">Reference proteome</keyword>